<comment type="caution">
    <text evidence="5">The sequence shown here is derived from an EMBL/GenBank/DDBJ whole genome shotgun (WGS) entry which is preliminary data.</text>
</comment>
<organism evidence="5 6">
    <name type="scientific">Opisthorchis felineus</name>
    <dbReference type="NCBI Taxonomy" id="147828"/>
    <lineage>
        <taxon>Eukaryota</taxon>
        <taxon>Metazoa</taxon>
        <taxon>Spiralia</taxon>
        <taxon>Lophotrochozoa</taxon>
        <taxon>Platyhelminthes</taxon>
        <taxon>Trematoda</taxon>
        <taxon>Digenea</taxon>
        <taxon>Opisthorchiida</taxon>
        <taxon>Opisthorchiata</taxon>
        <taxon>Opisthorchiidae</taxon>
        <taxon>Opisthorchis</taxon>
    </lineage>
</organism>
<dbReference type="CDD" id="cd21911">
    <property type="entry name" value="CC1_SLMAP"/>
    <property type="match status" value="1"/>
</dbReference>
<dbReference type="CDD" id="cd22679">
    <property type="entry name" value="FHA_SLMAP"/>
    <property type="match status" value="1"/>
</dbReference>
<dbReference type="PROSITE" id="PS50006">
    <property type="entry name" value="FHA_DOMAIN"/>
    <property type="match status" value="1"/>
</dbReference>
<dbReference type="InterPro" id="IPR051176">
    <property type="entry name" value="Cent_Immune-Sig_Mod"/>
</dbReference>
<accession>A0A4S2LT59</accession>
<dbReference type="OrthoDB" id="687730at2759"/>
<dbReference type="STRING" id="147828.A0A4S2LT59"/>
<gene>
    <name evidence="5" type="ORF">CRM22_005035</name>
</gene>
<dbReference type="EMBL" id="SJOL01006432">
    <property type="protein sequence ID" value="TGZ66989.1"/>
    <property type="molecule type" value="Genomic_DNA"/>
</dbReference>
<feature type="region of interest" description="Disordered" evidence="2">
    <location>
        <begin position="489"/>
        <end position="514"/>
    </location>
</feature>
<feature type="transmembrane region" description="Helical" evidence="3">
    <location>
        <begin position="783"/>
        <end position="808"/>
    </location>
</feature>
<feature type="region of interest" description="Disordered" evidence="2">
    <location>
        <begin position="749"/>
        <end position="778"/>
    </location>
</feature>
<keyword evidence="6" id="KW-1185">Reference proteome</keyword>
<keyword evidence="3" id="KW-0812">Transmembrane</keyword>
<keyword evidence="3" id="KW-0472">Membrane</keyword>
<dbReference type="Gene3D" id="2.60.200.20">
    <property type="match status" value="1"/>
</dbReference>
<dbReference type="PANTHER" id="PTHR15715:SF37">
    <property type="entry name" value="LD47843P"/>
    <property type="match status" value="1"/>
</dbReference>
<sequence>MSGGYAGENGKFPILILTSQGDSHPFQQRTIVLDDVIKVGRSVARAKPADNNAIFDCKVLSRSHALIWHKFGRFWLRDTNSSNGTFVNNTRVPKPTEPNSDREIFSGDIIRFGVDVVEHETTHGCIIARVTLFHANGVEAKQHVDRMSVTNGSVGIETLYAEQVFRLAHSVGEAMFREQVLERKLESLNRLLQDTRKSSEAGWQAMLNEERLLRKLDLYESQLAIMKQGFPEDSLQAQLRQVLDEKCSLEKASELMLARILCEKTEALTKVTNLECRLSDSERECARLRQDCEATQEAYQSITTEHQSKMMELVRLEQQLQDIQTEKENLEALLRERTKEAEVLQENLAKKTKVSKPSSNLFPGESDKETNFALNGMDNGPFENPEYIGDKVDVTDQLQSSLNQRADLVRDEIALSDLTELDRYCELQERLATSEANFEQMLDSTSDGISMHLMDSVRQFHQSMQLIKSLQDELASLAQLKSTLSRELKQATADPIKSSRPPAENSDSRLPNQSDEVYPLIDEDVQEINDHGFSNTLNRARNITARVAACHARAEASLSSYCAEQRRQTDIFNSSGTAPDETGNNLSKAEESAVHSTGLVRLVPDGLQTKVESQSSVDESEVLKLREDLRTAHSEVETYKQMAETFKQQDVAKSDLLLSVREECDTLRKRIASIEADMITSREDHQRLIAEARRTRSEADELRQERDALNDQVNTCNQRIEQLQSALRTTLLGPMATPAVNNITNSTSTAHRETDAQSTPISHPGTSSTAQPPVSPSPGPGSMVSLFAIIPIMVLLCAVMIYIFSLFAR</sequence>
<evidence type="ECO:0000313" key="5">
    <source>
        <dbReference type="EMBL" id="TGZ66990.1"/>
    </source>
</evidence>
<name>A0A4S2LT59_OPIFE</name>
<reference evidence="5 6" key="1">
    <citation type="journal article" date="2019" name="BMC Genomics">
        <title>New insights from Opisthorchis felineus genome: update on genomics of the epidemiologically important liver flukes.</title>
        <authorList>
            <person name="Ershov N.I."/>
            <person name="Mordvinov V.A."/>
            <person name="Prokhortchouk E.B."/>
            <person name="Pakharukova M.Y."/>
            <person name="Gunbin K.V."/>
            <person name="Ustyantsev K."/>
            <person name="Genaev M.A."/>
            <person name="Blinov A.G."/>
            <person name="Mazur A."/>
            <person name="Boulygina E."/>
            <person name="Tsygankova S."/>
            <person name="Khrameeva E."/>
            <person name="Chekanov N."/>
            <person name="Fan G."/>
            <person name="Xiao A."/>
            <person name="Zhang H."/>
            <person name="Xu X."/>
            <person name="Yang H."/>
            <person name="Solovyev V."/>
            <person name="Lee S.M."/>
            <person name="Liu X."/>
            <person name="Afonnikov D.A."/>
            <person name="Skryabin K.G."/>
        </authorList>
    </citation>
    <scope>NUCLEOTIDE SEQUENCE [LARGE SCALE GENOMIC DNA]</scope>
    <source>
        <strain evidence="5">AK-0245</strain>
        <tissue evidence="5">Whole organism</tissue>
    </source>
</reference>
<dbReference type="SUPFAM" id="SSF49879">
    <property type="entry name" value="SMAD/FHA domain"/>
    <property type="match status" value="1"/>
</dbReference>
<proteinExistence type="predicted"/>
<evidence type="ECO:0000256" key="3">
    <source>
        <dbReference type="SAM" id="Phobius"/>
    </source>
</evidence>
<feature type="coiled-coil region" evidence="1">
    <location>
        <begin position="657"/>
        <end position="726"/>
    </location>
</feature>
<keyword evidence="3" id="KW-1133">Transmembrane helix</keyword>
<feature type="compositionally biased region" description="Polar residues" evidence="2">
    <location>
        <begin position="756"/>
        <end position="771"/>
    </location>
</feature>
<feature type="coiled-coil region" evidence="1">
    <location>
        <begin position="264"/>
        <end position="347"/>
    </location>
</feature>
<evidence type="ECO:0000256" key="2">
    <source>
        <dbReference type="SAM" id="MobiDB-lite"/>
    </source>
</evidence>
<dbReference type="InterPro" id="IPR000253">
    <property type="entry name" value="FHA_dom"/>
</dbReference>
<dbReference type="Proteomes" id="UP000308267">
    <property type="component" value="Unassembled WGS sequence"/>
</dbReference>
<feature type="domain" description="FHA" evidence="4">
    <location>
        <begin position="37"/>
        <end position="92"/>
    </location>
</feature>
<dbReference type="PANTHER" id="PTHR15715">
    <property type="entry name" value="CENTROSOMAL PROTEIN OF 170 KDA"/>
    <property type="match status" value="1"/>
</dbReference>
<dbReference type="SMART" id="SM00240">
    <property type="entry name" value="FHA"/>
    <property type="match status" value="1"/>
</dbReference>
<keyword evidence="1" id="KW-0175">Coiled coil</keyword>
<protein>
    <recommendedName>
        <fullName evidence="4">FHA domain-containing protein</fullName>
    </recommendedName>
</protein>
<dbReference type="AlphaFoldDB" id="A0A4S2LT59"/>
<dbReference type="EMBL" id="SJOL01006432">
    <property type="protein sequence ID" value="TGZ66990.1"/>
    <property type="molecule type" value="Genomic_DNA"/>
</dbReference>
<dbReference type="InterPro" id="IPR008984">
    <property type="entry name" value="SMAD_FHA_dom_sf"/>
</dbReference>
<dbReference type="Pfam" id="PF00498">
    <property type="entry name" value="FHA"/>
    <property type="match status" value="1"/>
</dbReference>
<evidence type="ECO:0000259" key="4">
    <source>
        <dbReference type="PROSITE" id="PS50006"/>
    </source>
</evidence>
<evidence type="ECO:0000256" key="1">
    <source>
        <dbReference type="SAM" id="Coils"/>
    </source>
</evidence>
<evidence type="ECO:0000313" key="6">
    <source>
        <dbReference type="Proteomes" id="UP000308267"/>
    </source>
</evidence>